<sequence>MRPVVFDFLTNSCNIFKKIVTIMTQYFITLLEISFRQNGGKLTGDNGKALSKHI</sequence>
<evidence type="ECO:0000313" key="2">
    <source>
        <dbReference type="Proteomes" id="UP000244889"/>
    </source>
</evidence>
<reference evidence="2" key="1">
    <citation type="submission" date="2018-03" db="EMBL/GenBank/DDBJ databases">
        <authorList>
            <person name="Batty M. E."/>
            <person name="Batty M E."/>
        </authorList>
    </citation>
    <scope>NUCLEOTIDE SEQUENCE [LARGE SCALE GENOMIC DNA]</scope>
</reference>
<accession>A0A2R8EZ49</accession>
<gene>
    <name evidence="1" type="ORF">FPW1038_00049</name>
</gene>
<proteinExistence type="predicted"/>
<protein>
    <submittedName>
        <fullName evidence="1">Uncharacterized protein</fullName>
    </submittedName>
</protein>
<organism evidence="1 2">
    <name type="scientific">Orientia tsutsugamushi</name>
    <name type="common">Rickettsia tsutsugamushi</name>
    <dbReference type="NCBI Taxonomy" id="784"/>
    <lineage>
        <taxon>Bacteria</taxon>
        <taxon>Pseudomonadati</taxon>
        <taxon>Pseudomonadota</taxon>
        <taxon>Alphaproteobacteria</taxon>
        <taxon>Rickettsiales</taxon>
        <taxon>Rickettsiaceae</taxon>
        <taxon>Rickettsieae</taxon>
        <taxon>Orientia</taxon>
    </lineage>
</organism>
<dbReference type="AlphaFoldDB" id="A0A2R8EZ49"/>
<dbReference type="Proteomes" id="UP000244889">
    <property type="component" value="Unassembled WGS sequence"/>
</dbReference>
<name>A0A2R8EZ49_ORITS</name>
<evidence type="ECO:0000313" key="1">
    <source>
        <dbReference type="EMBL" id="SPM44440.1"/>
    </source>
</evidence>
<dbReference type="RefSeq" id="WP_258230917.1">
    <property type="nucleotide sequence ID" value="NZ_OOHR01000001.1"/>
</dbReference>
<dbReference type="EMBL" id="OOHR01000001">
    <property type="protein sequence ID" value="SPM44440.1"/>
    <property type="molecule type" value="Genomic_DNA"/>
</dbReference>